<name>A0AA94F5A7_9FLAO</name>
<proteinExistence type="predicted"/>
<dbReference type="RefSeq" id="WP_127822162.1">
    <property type="nucleotide sequence ID" value="NZ_RWGX02000012.1"/>
</dbReference>
<dbReference type="EMBL" id="RWGX01000004">
    <property type="protein sequence ID" value="RVU88400.1"/>
    <property type="molecule type" value="Genomic_DNA"/>
</dbReference>
<reference evidence="1" key="1">
    <citation type="submission" date="2018-12" db="EMBL/GenBank/DDBJ databases">
        <title>Draft genome sequence of Flaovobacterium columnare BGFS27 isolated from channel catfish in Alabama.</title>
        <authorList>
            <person name="Cai W."/>
            <person name="Arias C."/>
        </authorList>
    </citation>
    <scope>NUCLEOTIDE SEQUENCE [LARGE SCALE GENOMIC DNA]</scope>
    <source>
        <strain evidence="1">BGFS27</strain>
    </source>
</reference>
<gene>
    <name evidence="1" type="ORF">EJB19_09555</name>
</gene>
<sequence>MNSNVIPLRIVDKGNTNLLLLIKDEFTENNLVSLINLAKNLNNLQATNVTYFSFPNYNKFEHEQTVANVLALKGIDENFKSQIKVVKHNIDFRNNE</sequence>
<accession>A0AA94F5A7</accession>
<dbReference type="AlphaFoldDB" id="A0AA94F5A7"/>
<protein>
    <submittedName>
        <fullName evidence="1">Uncharacterized protein</fullName>
    </submittedName>
</protein>
<evidence type="ECO:0000313" key="1">
    <source>
        <dbReference type="EMBL" id="RVU88400.1"/>
    </source>
</evidence>
<organism evidence="1">
    <name type="scientific">Flavobacterium columnare</name>
    <dbReference type="NCBI Taxonomy" id="996"/>
    <lineage>
        <taxon>Bacteria</taxon>
        <taxon>Pseudomonadati</taxon>
        <taxon>Bacteroidota</taxon>
        <taxon>Flavobacteriia</taxon>
        <taxon>Flavobacteriales</taxon>
        <taxon>Flavobacteriaceae</taxon>
        <taxon>Flavobacterium</taxon>
    </lineage>
</organism>
<comment type="caution">
    <text evidence="1">The sequence shown here is derived from an EMBL/GenBank/DDBJ whole genome shotgun (WGS) entry which is preliminary data.</text>
</comment>